<evidence type="ECO:0000313" key="2">
    <source>
        <dbReference type="WBParaSite" id="PEQ_0000366001-mRNA-1"/>
    </source>
</evidence>
<name>A0A914RBK0_PAREQ</name>
<dbReference type="Proteomes" id="UP000887564">
    <property type="component" value="Unplaced"/>
</dbReference>
<keyword evidence="1" id="KW-1185">Reference proteome</keyword>
<protein>
    <submittedName>
        <fullName evidence="2">DDE Tnp4 domain-containing protein</fullName>
    </submittedName>
</protein>
<evidence type="ECO:0000313" key="1">
    <source>
        <dbReference type="Proteomes" id="UP000887564"/>
    </source>
</evidence>
<proteinExistence type="predicted"/>
<dbReference type="WBParaSite" id="PEQ_0000366001-mRNA-1">
    <property type="protein sequence ID" value="PEQ_0000366001-mRNA-1"/>
    <property type="gene ID" value="PEQ_0000366001"/>
</dbReference>
<organism evidence="1 2">
    <name type="scientific">Parascaris equorum</name>
    <name type="common">Equine roundworm</name>
    <dbReference type="NCBI Taxonomy" id="6256"/>
    <lineage>
        <taxon>Eukaryota</taxon>
        <taxon>Metazoa</taxon>
        <taxon>Ecdysozoa</taxon>
        <taxon>Nematoda</taxon>
        <taxon>Chromadorea</taxon>
        <taxon>Rhabditida</taxon>
        <taxon>Spirurina</taxon>
        <taxon>Ascaridomorpha</taxon>
        <taxon>Ascaridoidea</taxon>
        <taxon>Ascarididae</taxon>
        <taxon>Parascaris</taxon>
    </lineage>
</organism>
<dbReference type="AlphaFoldDB" id="A0A914RBK0"/>
<accession>A0A914RBK0</accession>
<sequence length="78" mass="8997">MAVLVAEAKWKRFYDNIYRKIAVEQVFGELLDQMHGFHPSAMKKRRQSMPSGRAYSGVDVSEIERIAKKHTRSICVIS</sequence>
<reference evidence="2" key="1">
    <citation type="submission" date="2022-11" db="UniProtKB">
        <authorList>
            <consortium name="WormBaseParasite"/>
        </authorList>
    </citation>
    <scope>IDENTIFICATION</scope>
</reference>